<dbReference type="AlphaFoldDB" id="A0A366EHA9"/>
<sequence length="62" mass="7245">MIEMVWLIILLPIVGILLFAVWYDKRHSYKKRSYTENEFSATQYSYTNHQQNGNHGPVDGGN</sequence>
<organism evidence="2 3">
    <name type="scientific">Rossellomorea aquimaris</name>
    <dbReference type="NCBI Taxonomy" id="189382"/>
    <lineage>
        <taxon>Bacteria</taxon>
        <taxon>Bacillati</taxon>
        <taxon>Bacillota</taxon>
        <taxon>Bacilli</taxon>
        <taxon>Bacillales</taxon>
        <taxon>Bacillaceae</taxon>
        <taxon>Rossellomorea</taxon>
    </lineage>
</organism>
<reference evidence="2 3" key="1">
    <citation type="submission" date="2018-06" db="EMBL/GenBank/DDBJ databases">
        <title>Freshwater and sediment microbial communities from various areas in North America, analyzing microbe dynamics in response to fracking.</title>
        <authorList>
            <person name="Lamendella R."/>
        </authorList>
    </citation>
    <scope>NUCLEOTIDE SEQUENCE [LARGE SCALE GENOMIC DNA]</scope>
    <source>
        <strain evidence="2 3">97B</strain>
    </source>
</reference>
<evidence type="ECO:0000256" key="1">
    <source>
        <dbReference type="SAM" id="Phobius"/>
    </source>
</evidence>
<name>A0A366EHA9_9BACI</name>
<protein>
    <submittedName>
        <fullName evidence="2">Uncharacterized protein</fullName>
    </submittedName>
</protein>
<dbReference type="Proteomes" id="UP000252118">
    <property type="component" value="Unassembled WGS sequence"/>
</dbReference>
<feature type="transmembrane region" description="Helical" evidence="1">
    <location>
        <begin position="6"/>
        <end position="23"/>
    </location>
</feature>
<evidence type="ECO:0000313" key="2">
    <source>
        <dbReference type="EMBL" id="RBP00829.1"/>
    </source>
</evidence>
<accession>A0A366EHA9</accession>
<gene>
    <name evidence="2" type="ORF">DET59_12431</name>
</gene>
<keyword evidence="1" id="KW-1133">Transmembrane helix</keyword>
<evidence type="ECO:0000313" key="3">
    <source>
        <dbReference type="Proteomes" id="UP000252118"/>
    </source>
</evidence>
<proteinExistence type="predicted"/>
<keyword evidence="1" id="KW-0472">Membrane</keyword>
<comment type="caution">
    <text evidence="2">The sequence shown here is derived from an EMBL/GenBank/DDBJ whole genome shotgun (WGS) entry which is preliminary data.</text>
</comment>
<keyword evidence="1" id="KW-0812">Transmembrane</keyword>
<dbReference type="EMBL" id="QNRJ01000024">
    <property type="protein sequence ID" value="RBP00829.1"/>
    <property type="molecule type" value="Genomic_DNA"/>
</dbReference>